<sequence length="101" mass="10702">MADLLDFILKSRRARRHPRPVPEPPQAVPSPPAASAARQPCEVVSLSDRRAALCPFPPLPPYICGFMLGAALVTTAAASLTAAAWAAQVRASAEILESWSV</sequence>
<proteinExistence type="predicted"/>
<evidence type="ECO:0000313" key="3">
    <source>
        <dbReference type="Proteomes" id="UP000269692"/>
    </source>
</evidence>
<evidence type="ECO:0000256" key="1">
    <source>
        <dbReference type="SAM" id="MobiDB-lite"/>
    </source>
</evidence>
<feature type="compositionally biased region" description="Pro residues" evidence="1">
    <location>
        <begin position="21"/>
        <end position="32"/>
    </location>
</feature>
<evidence type="ECO:0000313" key="2">
    <source>
        <dbReference type="EMBL" id="RLP79540.1"/>
    </source>
</evidence>
<accession>A0A3L7AIJ5</accession>
<keyword evidence="3" id="KW-1185">Reference proteome</keyword>
<dbReference type="Proteomes" id="UP000269692">
    <property type="component" value="Unassembled WGS sequence"/>
</dbReference>
<gene>
    <name evidence="2" type="ORF">D9R14_07710</name>
</gene>
<dbReference type="AlphaFoldDB" id="A0A3L7AIJ5"/>
<comment type="caution">
    <text evidence="2">The sequence shown here is derived from an EMBL/GenBank/DDBJ whole genome shotgun (WGS) entry which is preliminary data.</text>
</comment>
<dbReference type="EMBL" id="RCTF01000005">
    <property type="protein sequence ID" value="RLP79540.1"/>
    <property type="molecule type" value="Genomic_DNA"/>
</dbReference>
<dbReference type="RefSeq" id="WP_121622750.1">
    <property type="nucleotide sequence ID" value="NZ_JACIIW010000001.1"/>
</dbReference>
<name>A0A3L7AIJ5_9HYPH</name>
<protein>
    <submittedName>
        <fullName evidence="2">Uncharacterized protein</fullName>
    </submittedName>
</protein>
<organism evidence="2 3">
    <name type="scientific">Xanthobacter tagetidis</name>
    <dbReference type="NCBI Taxonomy" id="60216"/>
    <lineage>
        <taxon>Bacteria</taxon>
        <taxon>Pseudomonadati</taxon>
        <taxon>Pseudomonadota</taxon>
        <taxon>Alphaproteobacteria</taxon>
        <taxon>Hyphomicrobiales</taxon>
        <taxon>Xanthobacteraceae</taxon>
        <taxon>Xanthobacter</taxon>
    </lineage>
</organism>
<feature type="region of interest" description="Disordered" evidence="1">
    <location>
        <begin position="11"/>
        <end position="35"/>
    </location>
</feature>
<reference evidence="2 3" key="1">
    <citation type="submission" date="2018-10" db="EMBL/GenBank/DDBJ databases">
        <title>Xanthobacter tagetidis genome sequencing and assembly.</title>
        <authorList>
            <person name="Maclea K.S."/>
            <person name="Goen A.E."/>
            <person name="Fatima S.A."/>
        </authorList>
    </citation>
    <scope>NUCLEOTIDE SEQUENCE [LARGE SCALE GENOMIC DNA]</scope>
    <source>
        <strain evidence="2 3">ATCC 700314</strain>
    </source>
</reference>